<accession>A0A2T7C3Z2</accession>
<feature type="signal peptide" evidence="1">
    <location>
        <begin position="1"/>
        <end position="19"/>
    </location>
</feature>
<evidence type="ECO:0000256" key="1">
    <source>
        <dbReference type="SAM" id="SignalP"/>
    </source>
</evidence>
<evidence type="ECO:0000313" key="3">
    <source>
        <dbReference type="Proteomes" id="UP000244336"/>
    </source>
</evidence>
<dbReference type="EMBL" id="CM009757">
    <property type="protein sequence ID" value="PUZ37963.1"/>
    <property type="molecule type" value="Genomic_DNA"/>
</dbReference>
<evidence type="ECO:0000313" key="2">
    <source>
        <dbReference type="EMBL" id="PUZ37963.1"/>
    </source>
</evidence>
<sequence length="84" mass="9385">MSVCRAWLFLARTSQVSSARSWCFLFDLTLISVSFGIQITTMSQNTSDASSFLMNSSNFPFSIYLPMSCKNWVPQTVGPVLGFQ</sequence>
<dbReference type="AlphaFoldDB" id="A0A2T7C3Z2"/>
<keyword evidence="3" id="KW-1185">Reference proteome</keyword>
<proteinExistence type="predicted"/>
<protein>
    <submittedName>
        <fullName evidence="2">Uncharacterized protein</fullName>
    </submittedName>
</protein>
<keyword evidence="1" id="KW-0732">Signal</keyword>
<name>A0A2T7C3Z2_9POAL</name>
<dbReference type="Proteomes" id="UP000244336">
    <property type="component" value="Chromosome 9"/>
</dbReference>
<gene>
    <name evidence="2" type="ORF">GQ55_9G158800</name>
</gene>
<feature type="chain" id="PRO_5015657352" evidence="1">
    <location>
        <begin position="20"/>
        <end position="84"/>
    </location>
</feature>
<dbReference type="Gramene" id="PUZ37963">
    <property type="protein sequence ID" value="PUZ37963"/>
    <property type="gene ID" value="GQ55_9G158800"/>
</dbReference>
<reference evidence="2 3" key="1">
    <citation type="submission" date="2018-04" db="EMBL/GenBank/DDBJ databases">
        <title>WGS assembly of Panicum hallii var. hallii HAL2.</title>
        <authorList>
            <person name="Lovell J."/>
            <person name="Jenkins J."/>
            <person name="Lowry D."/>
            <person name="Mamidi S."/>
            <person name="Sreedasyam A."/>
            <person name="Weng X."/>
            <person name="Barry K."/>
            <person name="Bonette J."/>
            <person name="Campitelli B."/>
            <person name="Daum C."/>
            <person name="Gordon S."/>
            <person name="Gould B."/>
            <person name="Lipzen A."/>
            <person name="MacQueen A."/>
            <person name="Palacio-Mejia J."/>
            <person name="Plott C."/>
            <person name="Shakirov E."/>
            <person name="Shu S."/>
            <person name="Yoshinaga Y."/>
            <person name="Zane M."/>
            <person name="Rokhsar D."/>
            <person name="Grimwood J."/>
            <person name="Schmutz J."/>
            <person name="Juenger T."/>
        </authorList>
    </citation>
    <scope>NUCLEOTIDE SEQUENCE [LARGE SCALE GENOMIC DNA]</scope>
    <source>
        <strain evidence="3">cv. HAL2</strain>
    </source>
</reference>
<organism evidence="2 3">
    <name type="scientific">Panicum hallii var. hallii</name>
    <dbReference type="NCBI Taxonomy" id="1504633"/>
    <lineage>
        <taxon>Eukaryota</taxon>
        <taxon>Viridiplantae</taxon>
        <taxon>Streptophyta</taxon>
        <taxon>Embryophyta</taxon>
        <taxon>Tracheophyta</taxon>
        <taxon>Spermatophyta</taxon>
        <taxon>Magnoliopsida</taxon>
        <taxon>Liliopsida</taxon>
        <taxon>Poales</taxon>
        <taxon>Poaceae</taxon>
        <taxon>PACMAD clade</taxon>
        <taxon>Panicoideae</taxon>
        <taxon>Panicodae</taxon>
        <taxon>Paniceae</taxon>
        <taxon>Panicinae</taxon>
        <taxon>Panicum</taxon>
        <taxon>Panicum sect. Panicum</taxon>
    </lineage>
</organism>